<dbReference type="PANTHER" id="PTHR24320:SF274">
    <property type="entry name" value="CHAIN DEHYDROGENASE, PUTATIVE (AFU_ORTHOLOGUE AFUA_4G00440)-RELATED"/>
    <property type="match status" value="1"/>
</dbReference>
<evidence type="ECO:0000256" key="2">
    <source>
        <dbReference type="ARBA" id="ARBA00023002"/>
    </source>
</evidence>
<dbReference type="SMART" id="SM00822">
    <property type="entry name" value="PKS_KR"/>
    <property type="match status" value="1"/>
</dbReference>
<dbReference type="eggNOG" id="COG1028">
    <property type="taxonomic scope" value="Bacteria"/>
</dbReference>
<dbReference type="InterPro" id="IPR002347">
    <property type="entry name" value="SDR_fam"/>
</dbReference>
<dbReference type="EMBL" id="GG657757">
    <property type="protein sequence ID" value="EFL36610.1"/>
    <property type="molecule type" value="Genomic_DNA"/>
</dbReference>
<organism evidence="5 6">
    <name type="scientific">Streptomyces viridochromogenes (strain DSM 40736 / JCM 4977 / BCRC 1201 / Tue 494)</name>
    <dbReference type="NCBI Taxonomy" id="591159"/>
    <lineage>
        <taxon>Bacteria</taxon>
        <taxon>Bacillati</taxon>
        <taxon>Actinomycetota</taxon>
        <taxon>Actinomycetes</taxon>
        <taxon>Kitasatosporales</taxon>
        <taxon>Streptomycetaceae</taxon>
        <taxon>Streptomyces</taxon>
    </lineage>
</organism>
<keyword evidence="6" id="KW-1185">Reference proteome</keyword>
<evidence type="ECO:0000313" key="5">
    <source>
        <dbReference type="EMBL" id="EFL36610.1"/>
    </source>
</evidence>
<dbReference type="InterPro" id="IPR036291">
    <property type="entry name" value="NAD(P)-bd_dom_sf"/>
</dbReference>
<dbReference type="Pfam" id="PF13561">
    <property type="entry name" value="adh_short_C2"/>
    <property type="match status" value="1"/>
</dbReference>
<evidence type="ECO:0000256" key="1">
    <source>
        <dbReference type="ARBA" id="ARBA00006484"/>
    </source>
</evidence>
<gene>
    <name evidence="5" type="ORF">SSQG_07128</name>
</gene>
<evidence type="ECO:0000313" key="6">
    <source>
        <dbReference type="Proteomes" id="UP000004184"/>
    </source>
</evidence>
<reference evidence="6" key="1">
    <citation type="submission" date="2009-02" db="EMBL/GenBank/DDBJ databases">
        <title>Annotation of Streptomyces viridochromogenes strain DSM 40736.</title>
        <authorList>
            <consortium name="The Broad Institute Genome Sequencing Platform"/>
            <consortium name="Broad Institute Microbial Sequencing Center"/>
            <person name="Fischbach M."/>
            <person name="Godfrey P."/>
            <person name="Ward D."/>
            <person name="Young S."/>
            <person name="Zeng Q."/>
            <person name="Koehrsen M."/>
            <person name="Alvarado L."/>
            <person name="Berlin A.M."/>
            <person name="Bochicchio J."/>
            <person name="Borenstein D."/>
            <person name="Chapman S.B."/>
            <person name="Chen Z."/>
            <person name="Engels R."/>
            <person name="Freedman E."/>
            <person name="Gellesch M."/>
            <person name="Goldberg J."/>
            <person name="Griggs A."/>
            <person name="Gujja S."/>
            <person name="Heilman E.R."/>
            <person name="Heiman D.I."/>
            <person name="Hepburn T.A."/>
            <person name="Howarth C."/>
            <person name="Jen D."/>
            <person name="Larson L."/>
            <person name="Lewis B."/>
            <person name="Mehta T."/>
            <person name="Park D."/>
            <person name="Pearson M."/>
            <person name="Richards J."/>
            <person name="Roberts A."/>
            <person name="Saif S."/>
            <person name="Shea T.D."/>
            <person name="Shenoy N."/>
            <person name="Sisk P."/>
            <person name="Stolte C."/>
            <person name="Sykes S.N."/>
            <person name="Thomson T."/>
            <person name="Walk T."/>
            <person name="White J."/>
            <person name="Yandava C."/>
            <person name="Straight P."/>
            <person name="Clardy J."/>
            <person name="Hung D."/>
            <person name="Kolter R."/>
            <person name="Mekalanos J."/>
            <person name="Walker S."/>
            <person name="Walsh C.T."/>
            <person name="Wieland-Brown L.C."/>
            <person name="Haas B."/>
            <person name="Nusbaum C."/>
            <person name="Birren B."/>
        </authorList>
    </citation>
    <scope>NUCLEOTIDE SEQUENCE [LARGE SCALE GENOMIC DNA]</scope>
    <source>
        <strain evidence="6">DSM 40736 / JCM 4977 / BCRC 1201 / Tue 494</strain>
    </source>
</reference>
<feature type="region of interest" description="Disordered" evidence="3">
    <location>
        <begin position="1"/>
        <end position="54"/>
    </location>
</feature>
<dbReference type="HOGENOM" id="CLU_010194_44_5_11"/>
<dbReference type="Proteomes" id="UP000004184">
    <property type="component" value="Unassembled WGS sequence"/>
</dbReference>
<dbReference type="Gene3D" id="3.40.50.720">
    <property type="entry name" value="NAD(P)-binding Rossmann-like Domain"/>
    <property type="match status" value="1"/>
</dbReference>
<name>D9XBQ7_STRVT</name>
<evidence type="ECO:0000256" key="3">
    <source>
        <dbReference type="SAM" id="MobiDB-lite"/>
    </source>
</evidence>
<evidence type="ECO:0000259" key="4">
    <source>
        <dbReference type="SMART" id="SM00822"/>
    </source>
</evidence>
<sequence length="294" mass="31680">MPAGDEFPPVRQGRRPGAQRAPHRRVPRLGPGPHRHPRGPRRALGGDPHFPSGQETDMALILVTGAASGLGRNTAKALADDGHDVVVHVRNRARLTGTDDTDRFKGVVTGDLAELDAIRDVAGQAAEFGRFDAVIHNAGVMNRPEDATVNTVAPYVLTALMEKPARLVYLSSSMHRTGSTDLGRLTDGTAAYDDSKLWVTALALAVASRWEGTSSHAVDPGWVPTRMGGRGAPDDLTAGHETQAWLATHHDVTPRTGGYWYHRRTQTPHPAAQDETFQARLLRALENHTGIPLG</sequence>
<proteinExistence type="inferred from homology"/>
<dbReference type="GO" id="GO:0016491">
    <property type="term" value="F:oxidoreductase activity"/>
    <property type="evidence" value="ECO:0007669"/>
    <property type="project" value="UniProtKB-KW"/>
</dbReference>
<dbReference type="InterPro" id="IPR057326">
    <property type="entry name" value="KR_dom"/>
</dbReference>
<feature type="domain" description="Ketoreductase" evidence="4">
    <location>
        <begin position="59"/>
        <end position="213"/>
    </location>
</feature>
<comment type="similarity">
    <text evidence="1">Belongs to the short-chain dehydrogenases/reductases (SDR) family.</text>
</comment>
<dbReference type="PANTHER" id="PTHR24320">
    <property type="entry name" value="RETINOL DEHYDROGENASE"/>
    <property type="match status" value="1"/>
</dbReference>
<accession>D9XBQ7</accession>
<keyword evidence="2" id="KW-0560">Oxidoreductase</keyword>
<feature type="compositionally biased region" description="Basic residues" evidence="3">
    <location>
        <begin position="21"/>
        <end position="41"/>
    </location>
</feature>
<dbReference type="STRING" id="591159.SSQG_07128"/>
<protein>
    <submittedName>
        <fullName evidence="5">Short-chain dehydrogenase/reductase SDR</fullName>
    </submittedName>
</protein>
<dbReference type="AlphaFoldDB" id="D9XBQ7"/>
<dbReference type="PRINTS" id="PR00081">
    <property type="entry name" value="GDHRDH"/>
</dbReference>
<dbReference type="SUPFAM" id="SSF51735">
    <property type="entry name" value="NAD(P)-binding Rossmann-fold domains"/>
    <property type="match status" value="1"/>
</dbReference>